<name>A0A8J7SIV2_9PROT</name>
<dbReference type="EMBL" id="JAGMWN010000004">
    <property type="protein sequence ID" value="MBP5857303.1"/>
    <property type="molecule type" value="Genomic_DNA"/>
</dbReference>
<proteinExistence type="predicted"/>
<comment type="caution">
    <text evidence="1">The sequence shown here is derived from an EMBL/GenBank/DDBJ whole genome shotgun (WGS) entry which is preliminary data.</text>
</comment>
<sequence length="64" mass="7125">MARYRSRFDVRDRVTIDGDASIAATVVAVTFCAGRAPIYRVEWMVNGSLESVSLDEFRLEKVGA</sequence>
<protein>
    <submittedName>
        <fullName evidence="1">Uncharacterized protein</fullName>
    </submittedName>
</protein>
<dbReference type="Proteomes" id="UP000672602">
    <property type="component" value="Unassembled WGS sequence"/>
</dbReference>
<keyword evidence="2" id="KW-1185">Reference proteome</keyword>
<dbReference type="AlphaFoldDB" id="A0A8J7SIV2"/>
<evidence type="ECO:0000313" key="1">
    <source>
        <dbReference type="EMBL" id="MBP5857303.1"/>
    </source>
</evidence>
<evidence type="ECO:0000313" key="2">
    <source>
        <dbReference type="Proteomes" id="UP000672602"/>
    </source>
</evidence>
<reference evidence="1" key="1">
    <citation type="submission" date="2021-04" db="EMBL/GenBank/DDBJ databases">
        <authorList>
            <person name="Zhang D.-C."/>
        </authorList>
    </citation>
    <scope>NUCLEOTIDE SEQUENCE</scope>
    <source>
        <strain evidence="1">CGMCC 1.15697</strain>
    </source>
</reference>
<accession>A0A8J7SIV2</accession>
<gene>
    <name evidence="1" type="ORF">KAJ83_09805</name>
</gene>
<organism evidence="1 2">
    <name type="scientific">Marivibrio halodurans</name>
    <dbReference type="NCBI Taxonomy" id="2039722"/>
    <lineage>
        <taxon>Bacteria</taxon>
        <taxon>Pseudomonadati</taxon>
        <taxon>Pseudomonadota</taxon>
        <taxon>Alphaproteobacteria</taxon>
        <taxon>Rhodospirillales</taxon>
        <taxon>Rhodospirillaceae</taxon>
        <taxon>Marivibrio</taxon>
    </lineage>
</organism>
<dbReference type="RefSeq" id="WP_210681893.1">
    <property type="nucleotide sequence ID" value="NZ_JAGMWN010000004.1"/>
</dbReference>